<proteinExistence type="predicted"/>
<dbReference type="Proteomes" id="UP000217790">
    <property type="component" value="Unassembled WGS sequence"/>
</dbReference>
<organism evidence="2 3">
    <name type="scientific">Armillaria gallica</name>
    <name type="common">Bulbous honey fungus</name>
    <name type="synonym">Armillaria bulbosa</name>
    <dbReference type="NCBI Taxonomy" id="47427"/>
    <lineage>
        <taxon>Eukaryota</taxon>
        <taxon>Fungi</taxon>
        <taxon>Dikarya</taxon>
        <taxon>Basidiomycota</taxon>
        <taxon>Agaricomycotina</taxon>
        <taxon>Agaricomycetes</taxon>
        <taxon>Agaricomycetidae</taxon>
        <taxon>Agaricales</taxon>
        <taxon>Marasmiineae</taxon>
        <taxon>Physalacriaceae</taxon>
        <taxon>Armillaria</taxon>
    </lineage>
</organism>
<dbReference type="OrthoDB" id="2910292at2759"/>
<feature type="transmembrane region" description="Helical" evidence="1">
    <location>
        <begin position="69"/>
        <end position="88"/>
    </location>
</feature>
<keyword evidence="3" id="KW-1185">Reference proteome</keyword>
<keyword evidence="1" id="KW-0812">Transmembrane</keyword>
<keyword evidence="1" id="KW-0472">Membrane</keyword>
<name>A0A2H3CBP5_ARMGA</name>
<evidence type="ECO:0000313" key="3">
    <source>
        <dbReference type="Proteomes" id="UP000217790"/>
    </source>
</evidence>
<gene>
    <name evidence="2" type="ORF">ARMGADRAFT_1020870</name>
</gene>
<dbReference type="InParanoid" id="A0A2H3CBP5"/>
<dbReference type="EMBL" id="KZ293744">
    <property type="protein sequence ID" value="PBK80489.1"/>
    <property type="molecule type" value="Genomic_DNA"/>
</dbReference>
<dbReference type="STRING" id="47427.A0A2H3CBP5"/>
<accession>A0A2H3CBP5</accession>
<protein>
    <submittedName>
        <fullName evidence="2">Uncharacterized protein</fullName>
    </submittedName>
</protein>
<evidence type="ECO:0000313" key="2">
    <source>
        <dbReference type="EMBL" id="PBK80489.1"/>
    </source>
</evidence>
<evidence type="ECO:0000256" key="1">
    <source>
        <dbReference type="SAM" id="Phobius"/>
    </source>
</evidence>
<dbReference type="AlphaFoldDB" id="A0A2H3CBP5"/>
<reference evidence="3" key="1">
    <citation type="journal article" date="2017" name="Nat. Ecol. Evol.">
        <title>Genome expansion and lineage-specific genetic innovations in the forest pathogenic fungi Armillaria.</title>
        <authorList>
            <person name="Sipos G."/>
            <person name="Prasanna A.N."/>
            <person name="Walter M.C."/>
            <person name="O'Connor E."/>
            <person name="Balint B."/>
            <person name="Krizsan K."/>
            <person name="Kiss B."/>
            <person name="Hess J."/>
            <person name="Varga T."/>
            <person name="Slot J."/>
            <person name="Riley R."/>
            <person name="Boka B."/>
            <person name="Rigling D."/>
            <person name="Barry K."/>
            <person name="Lee J."/>
            <person name="Mihaltcheva S."/>
            <person name="LaButti K."/>
            <person name="Lipzen A."/>
            <person name="Waldron R."/>
            <person name="Moloney N.M."/>
            <person name="Sperisen C."/>
            <person name="Kredics L."/>
            <person name="Vagvoelgyi C."/>
            <person name="Patrignani A."/>
            <person name="Fitzpatrick D."/>
            <person name="Nagy I."/>
            <person name="Doyle S."/>
            <person name="Anderson J.B."/>
            <person name="Grigoriev I.V."/>
            <person name="Gueldener U."/>
            <person name="Muensterkoetter M."/>
            <person name="Nagy L.G."/>
        </authorList>
    </citation>
    <scope>NUCLEOTIDE SEQUENCE [LARGE SCALE GENOMIC DNA]</scope>
    <source>
        <strain evidence="3">Ar21-2</strain>
    </source>
</reference>
<sequence>MHLGKHPRQLRWRIHLSRSFGYQIPAPPPPLRQPPRITTFSDTARPRPYLVRKSELPAIKGGLPLIKKTWSAVIACGIASVSMFWTYITNQETSSSTIMQVLH</sequence>
<keyword evidence="1" id="KW-1133">Transmembrane helix</keyword>